<proteinExistence type="predicted"/>
<evidence type="ECO:0000313" key="2">
    <source>
        <dbReference type="EMBL" id="KAJ1152969.1"/>
    </source>
</evidence>
<comment type="caution">
    <text evidence="2">The sequence shown here is derived from an EMBL/GenBank/DDBJ whole genome shotgun (WGS) entry which is preliminary data.</text>
</comment>
<feature type="compositionally biased region" description="Basic and acidic residues" evidence="1">
    <location>
        <begin position="48"/>
        <end position="59"/>
    </location>
</feature>
<protein>
    <submittedName>
        <fullName evidence="2">Uncharacterized protein</fullName>
    </submittedName>
</protein>
<evidence type="ECO:0000313" key="3">
    <source>
        <dbReference type="Proteomes" id="UP001066276"/>
    </source>
</evidence>
<dbReference type="EMBL" id="JANPWB010000009">
    <property type="protein sequence ID" value="KAJ1152969.1"/>
    <property type="molecule type" value="Genomic_DNA"/>
</dbReference>
<keyword evidence="3" id="KW-1185">Reference proteome</keyword>
<name>A0AAV7RJH5_PLEWA</name>
<evidence type="ECO:0000256" key="1">
    <source>
        <dbReference type="SAM" id="MobiDB-lite"/>
    </source>
</evidence>
<accession>A0AAV7RJH5</accession>
<organism evidence="2 3">
    <name type="scientific">Pleurodeles waltl</name>
    <name type="common">Iberian ribbed newt</name>
    <dbReference type="NCBI Taxonomy" id="8319"/>
    <lineage>
        <taxon>Eukaryota</taxon>
        <taxon>Metazoa</taxon>
        <taxon>Chordata</taxon>
        <taxon>Craniata</taxon>
        <taxon>Vertebrata</taxon>
        <taxon>Euteleostomi</taxon>
        <taxon>Amphibia</taxon>
        <taxon>Batrachia</taxon>
        <taxon>Caudata</taxon>
        <taxon>Salamandroidea</taxon>
        <taxon>Salamandridae</taxon>
        <taxon>Pleurodelinae</taxon>
        <taxon>Pleurodeles</taxon>
    </lineage>
</organism>
<dbReference type="Proteomes" id="UP001066276">
    <property type="component" value="Chromosome 5"/>
</dbReference>
<feature type="region of interest" description="Disordered" evidence="1">
    <location>
        <begin position="18"/>
        <end position="86"/>
    </location>
</feature>
<gene>
    <name evidence="2" type="ORF">NDU88_005742</name>
</gene>
<sequence>MTSMFVWAQLEKLEEVELQEEPEWWSVPNDSRHGRLENADGASLNDLKATEQKPARTQEAEEEDEEDFNIRTQVPKTTYENKKPEGMGIENKLASIINLSSRQLKFEEV</sequence>
<reference evidence="2" key="1">
    <citation type="journal article" date="2022" name="bioRxiv">
        <title>Sequencing and chromosome-scale assembly of the giantPleurodeles waltlgenome.</title>
        <authorList>
            <person name="Brown T."/>
            <person name="Elewa A."/>
            <person name="Iarovenko S."/>
            <person name="Subramanian E."/>
            <person name="Araus A.J."/>
            <person name="Petzold A."/>
            <person name="Susuki M."/>
            <person name="Suzuki K.-i.T."/>
            <person name="Hayashi T."/>
            <person name="Toyoda A."/>
            <person name="Oliveira C."/>
            <person name="Osipova E."/>
            <person name="Leigh N.D."/>
            <person name="Simon A."/>
            <person name="Yun M.H."/>
        </authorList>
    </citation>
    <scope>NUCLEOTIDE SEQUENCE</scope>
    <source>
        <strain evidence="2">20211129_DDA</strain>
        <tissue evidence="2">Liver</tissue>
    </source>
</reference>
<dbReference type="AlphaFoldDB" id="A0AAV7RJH5"/>